<dbReference type="InterPro" id="IPR045218">
    <property type="entry name" value="DA1-like"/>
</dbReference>
<proteinExistence type="predicted"/>
<gene>
    <name evidence="3" type="primary">LOC104745559</name>
</gene>
<name>A0ABM0W3E5_CAMSA</name>
<keyword evidence="2" id="KW-1185">Reference proteome</keyword>
<dbReference type="GeneID" id="104745559"/>
<dbReference type="PANTHER" id="PTHR24209:SF32">
    <property type="entry name" value="PROTEIN DA1-RELATED 3"/>
    <property type="match status" value="1"/>
</dbReference>
<evidence type="ECO:0000313" key="3">
    <source>
        <dbReference type="RefSeq" id="XP_010465137.1"/>
    </source>
</evidence>
<dbReference type="Pfam" id="PF12315">
    <property type="entry name" value="DA1-like"/>
    <property type="match status" value="1"/>
</dbReference>
<accession>A0ABM0W3E5</accession>
<reference evidence="3" key="2">
    <citation type="submission" date="2025-08" db="UniProtKB">
        <authorList>
            <consortium name="RefSeq"/>
        </authorList>
    </citation>
    <scope>IDENTIFICATION</scope>
    <source>
        <tissue evidence="3">Leaf</tissue>
    </source>
</reference>
<sequence>MGFFSWFRHDPSKDDIETAKKISLHEEEDRRAREQIEITRAKEISTLALADQKQDGKRILEESKEKGISKQVDVKQDVQQHPNTTSMETFKGKEQINHSKDDVEEDVVNPPPSICIGGKSEIRDGIPENPQCLCCFHCHKPIATHEVLKKGKFHVDCYKEHRHPTCYVCKQKIPSTEEGIKYNKHPFWKKKYCPCHDNDGTAKCCSCERLEESFGTKYVMLADGRWLCRECMEYAVMDTDECHELHVEIREFFEGLFFKVDKEFPLLLVEKQALNKAEEEEKIDYHRAAVTRGLCMSEEQPVTSIKRRPRIGPNNQLTEMVTETQRVTGCEVTGILILYGFPRLLTGYILAHEMMHAWLRLNGYKNLKLELEEGLCQALGLRWLESRTFASTDAAAASVASSSSSPAPPAVTTSKKSDEWSDFEKKFVEFCIYQIKEDDSPVYGHGFKQVYQMMVSNNYSLKGTLKEIVSVSKATPDSKF</sequence>
<dbReference type="PANTHER" id="PTHR24209">
    <property type="entry name" value="PROTEIN DA1-RELATED 2"/>
    <property type="match status" value="1"/>
</dbReference>
<evidence type="ECO:0000313" key="2">
    <source>
        <dbReference type="Proteomes" id="UP000694864"/>
    </source>
</evidence>
<organism evidence="2 3">
    <name type="scientific">Camelina sativa</name>
    <name type="common">False flax</name>
    <name type="synonym">Myagrum sativum</name>
    <dbReference type="NCBI Taxonomy" id="90675"/>
    <lineage>
        <taxon>Eukaryota</taxon>
        <taxon>Viridiplantae</taxon>
        <taxon>Streptophyta</taxon>
        <taxon>Embryophyta</taxon>
        <taxon>Tracheophyta</taxon>
        <taxon>Spermatophyta</taxon>
        <taxon>Magnoliopsida</taxon>
        <taxon>eudicotyledons</taxon>
        <taxon>Gunneridae</taxon>
        <taxon>Pentapetalae</taxon>
        <taxon>rosids</taxon>
        <taxon>malvids</taxon>
        <taxon>Brassicales</taxon>
        <taxon>Brassicaceae</taxon>
        <taxon>Camelineae</taxon>
        <taxon>Camelina</taxon>
    </lineage>
</organism>
<reference evidence="2" key="1">
    <citation type="journal article" date="2014" name="Nat. Commun.">
        <title>The emerging biofuel crop Camelina sativa retains a highly undifferentiated hexaploid genome structure.</title>
        <authorList>
            <person name="Kagale S."/>
            <person name="Koh C."/>
            <person name="Nixon J."/>
            <person name="Bollina V."/>
            <person name="Clarke W.E."/>
            <person name="Tuteja R."/>
            <person name="Spillane C."/>
            <person name="Robinson S.J."/>
            <person name="Links M.G."/>
            <person name="Clarke C."/>
            <person name="Higgins E.E."/>
            <person name="Huebert T."/>
            <person name="Sharpe A.G."/>
            <person name="Parkin I.A."/>
        </authorList>
    </citation>
    <scope>NUCLEOTIDE SEQUENCE [LARGE SCALE GENOMIC DNA]</scope>
    <source>
        <strain evidence="2">cv. DH55</strain>
    </source>
</reference>
<dbReference type="RefSeq" id="XP_010465137.1">
    <property type="nucleotide sequence ID" value="XM_010466835.2"/>
</dbReference>
<feature type="domain" description="Protein DA1-like" evidence="1">
    <location>
        <begin position="256"/>
        <end position="469"/>
    </location>
</feature>
<dbReference type="InterPro" id="IPR022087">
    <property type="entry name" value="DA1-like_dom"/>
</dbReference>
<evidence type="ECO:0000259" key="1">
    <source>
        <dbReference type="Pfam" id="PF12315"/>
    </source>
</evidence>
<dbReference type="Proteomes" id="UP000694864">
    <property type="component" value="Chromosome 2"/>
</dbReference>
<protein>
    <submittedName>
        <fullName evidence="3">Protein DA1-related 3-like</fullName>
    </submittedName>
</protein>